<proteinExistence type="predicted"/>
<dbReference type="OrthoDB" id="5562028at2759"/>
<dbReference type="Proteomes" id="UP000193560">
    <property type="component" value="Unassembled WGS sequence"/>
</dbReference>
<gene>
    <name evidence="1" type="ORF">BCR42DRAFT_319028</name>
</gene>
<reference evidence="1 2" key="1">
    <citation type="submission" date="2016-07" db="EMBL/GenBank/DDBJ databases">
        <title>Pervasive Adenine N6-methylation of Active Genes in Fungi.</title>
        <authorList>
            <consortium name="DOE Joint Genome Institute"/>
            <person name="Mondo S.J."/>
            <person name="Dannebaum R.O."/>
            <person name="Kuo R.C."/>
            <person name="Labutti K."/>
            <person name="Haridas S."/>
            <person name="Kuo A."/>
            <person name="Salamov A."/>
            <person name="Ahrendt S.R."/>
            <person name="Lipzen A."/>
            <person name="Sullivan W."/>
            <person name="Andreopoulos W.B."/>
            <person name="Clum A."/>
            <person name="Lindquist E."/>
            <person name="Daum C."/>
            <person name="Ramamoorthy G.K."/>
            <person name="Gryganskyi A."/>
            <person name="Culley D."/>
            <person name="Magnuson J.K."/>
            <person name="James T.Y."/>
            <person name="O'Malley M.A."/>
            <person name="Stajich J.E."/>
            <person name="Spatafora J.W."/>
            <person name="Visel A."/>
            <person name="Grigoriev I.V."/>
        </authorList>
    </citation>
    <scope>NUCLEOTIDE SEQUENCE [LARGE SCALE GENOMIC DNA]</scope>
    <source>
        <strain evidence="1 2">NRRL 1336</strain>
    </source>
</reference>
<dbReference type="EMBL" id="MCGE01000003">
    <property type="protein sequence ID" value="ORZ23408.1"/>
    <property type="molecule type" value="Genomic_DNA"/>
</dbReference>
<sequence length="56" mass="6620">MGCCNSKEDHDEDDVHAPLLSNEVHTDSRMNYQTHETIDVKQEQEFWKDVIDRTTQ</sequence>
<evidence type="ECO:0000313" key="2">
    <source>
        <dbReference type="Proteomes" id="UP000193560"/>
    </source>
</evidence>
<accession>A0A1X2IWH6</accession>
<comment type="caution">
    <text evidence="1">The sequence shown here is derived from an EMBL/GenBank/DDBJ whole genome shotgun (WGS) entry which is preliminary data.</text>
</comment>
<evidence type="ECO:0000313" key="1">
    <source>
        <dbReference type="EMBL" id="ORZ23408.1"/>
    </source>
</evidence>
<keyword evidence="2" id="KW-1185">Reference proteome</keyword>
<dbReference type="AlphaFoldDB" id="A0A1X2IWH6"/>
<protein>
    <submittedName>
        <fullName evidence="1">Uncharacterized protein</fullName>
    </submittedName>
</protein>
<organism evidence="1 2">
    <name type="scientific">Absidia repens</name>
    <dbReference type="NCBI Taxonomy" id="90262"/>
    <lineage>
        <taxon>Eukaryota</taxon>
        <taxon>Fungi</taxon>
        <taxon>Fungi incertae sedis</taxon>
        <taxon>Mucoromycota</taxon>
        <taxon>Mucoromycotina</taxon>
        <taxon>Mucoromycetes</taxon>
        <taxon>Mucorales</taxon>
        <taxon>Cunninghamellaceae</taxon>
        <taxon>Absidia</taxon>
    </lineage>
</organism>
<name>A0A1X2IWH6_9FUNG</name>